<dbReference type="PANTHER" id="PTHR13774:SF32">
    <property type="entry name" value="ANTISENSE-ENHANCING SEQUENCE 1"/>
    <property type="match status" value="1"/>
</dbReference>
<comment type="caution">
    <text evidence="3">The sequence shown here is derived from an EMBL/GenBank/DDBJ whole genome shotgun (WGS) entry which is preliminary data.</text>
</comment>
<dbReference type="NCBIfam" id="TIGR00654">
    <property type="entry name" value="PhzF_family"/>
    <property type="match status" value="1"/>
</dbReference>
<feature type="active site" evidence="2">
    <location>
        <position position="46"/>
    </location>
</feature>
<reference evidence="3 4" key="1">
    <citation type="submission" date="2020-12" db="EMBL/GenBank/DDBJ databases">
        <title>Revised draft genomes of Rhodomicrobium vannielii ATCC 17100 and Rhodomicrobium udaipurense JA643.</title>
        <authorList>
            <person name="Conners E.M."/>
            <person name="Davenport E.J."/>
            <person name="Bose A."/>
        </authorList>
    </citation>
    <scope>NUCLEOTIDE SEQUENCE [LARGE SCALE GENOMIC DNA]</scope>
    <source>
        <strain evidence="3 4">JA643</strain>
    </source>
</reference>
<protein>
    <submittedName>
        <fullName evidence="3">PhzF family phenazine biosynthesis protein</fullName>
    </submittedName>
</protein>
<dbReference type="RefSeq" id="WP_013420854.1">
    <property type="nucleotide sequence ID" value="NZ_JAEMUK010000082.1"/>
</dbReference>
<dbReference type="PIRSF" id="PIRSF016184">
    <property type="entry name" value="PhzC_PhzF"/>
    <property type="match status" value="1"/>
</dbReference>
<dbReference type="Proteomes" id="UP000623250">
    <property type="component" value="Unassembled WGS sequence"/>
</dbReference>
<dbReference type="GO" id="GO:0016853">
    <property type="term" value="F:isomerase activity"/>
    <property type="evidence" value="ECO:0007669"/>
    <property type="project" value="TreeGrafter"/>
</dbReference>
<dbReference type="AlphaFoldDB" id="A0A8I1GID9"/>
<dbReference type="Gene3D" id="3.10.310.10">
    <property type="entry name" value="Diaminopimelate Epimerase, Chain A, domain 1"/>
    <property type="match status" value="2"/>
</dbReference>
<evidence type="ECO:0000313" key="3">
    <source>
        <dbReference type="EMBL" id="MBJ7544876.1"/>
    </source>
</evidence>
<dbReference type="SUPFAM" id="SSF54506">
    <property type="entry name" value="Diaminopimelate epimerase-like"/>
    <property type="match status" value="1"/>
</dbReference>
<dbReference type="EMBL" id="JAEMUK010000082">
    <property type="protein sequence ID" value="MBJ7544876.1"/>
    <property type="molecule type" value="Genomic_DNA"/>
</dbReference>
<comment type="similarity">
    <text evidence="1">Belongs to the PhzF family.</text>
</comment>
<proteinExistence type="inferred from homology"/>
<dbReference type="GO" id="GO:0005737">
    <property type="term" value="C:cytoplasm"/>
    <property type="evidence" value="ECO:0007669"/>
    <property type="project" value="TreeGrafter"/>
</dbReference>
<gene>
    <name evidence="3" type="ORF">JDN41_15085</name>
</gene>
<accession>A0A8I1GID9</accession>
<sequence>MERRYAVWDVFTASALSGNPLAVVLDSGELSGEQMQAIAREFNLSETVFVLPPRLPAHTAHVRIFTPAAELPFAGHPTVGVAIQLADDRISGAAADCDCLIVLEEEIGSIRVGVVGRRGRAPYAEFDVPKLPELSGAPAHDDRIAAALGLAPGEIGFANHKPSQYDAGTPFTFVPVRDLEAMGRAHIVAQHWEEAFHGSGGKVYLYCRETIQHNASFHARMFSPSLGVAEDPATGSAAAAFSAVIHRFDILPEGTSDFAIEQGIEMGRPSEIKLEIEISSRKLRRVRIGGFARLVMRGKLSV</sequence>
<evidence type="ECO:0000313" key="4">
    <source>
        <dbReference type="Proteomes" id="UP000623250"/>
    </source>
</evidence>
<dbReference type="InterPro" id="IPR003719">
    <property type="entry name" value="Phenazine_PhzF-like"/>
</dbReference>
<keyword evidence="4" id="KW-1185">Reference proteome</keyword>
<organism evidence="3 4">
    <name type="scientific">Rhodomicrobium udaipurense</name>
    <dbReference type="NCBI Taxonomy" id="1202716"/>
    <lineage>
        <taxon>Bacteria</taxon>
        <taxon>Pseudomonadati</taxon>
        <taxon>Pseudomonadota</taxon>
        <taxon>Alphaproteobacteria</taxon>
        <taxon>Hyphomicrobiales</taxon>
        <taxon>Hyphomicrobiaceae</taxon>
        <taxon>Rhodomicrobium</taxon>
    </lineage>
</organism>
<dbReference type="Pfam" id="PF02567">
    <property type="entry name" value="PhzC-PhzF"/>
    <property type="match status" value="1"/>
</dbReference>
<dbReference type="PANTHER" id="PTHR13774">
    <property type="entry name" value="PHENAZINE BIOSYNTHESIS PROTEIN"/>
    <property type="match status" value="1"/>
</dbReference>
<name>A0A8I1GID9_9HYPH</name>
<evidence type="ECO:0000256" key="1">
    <source>
        <dbReference type="ARBA" id="ARBA00008270"/>
    </source>
</evidence>
<evidence type="ECO:0000256" key="2">
    <source>
        <dbReference type="PIRSR" id="PIRSR016184-1"/>
    </source>
</evidence>